<keyword evidence="1" id="KW-0560">Oxidoreductase</keyword>
<dbReference type="SUPFAM" id="SSF51905">
    <property type="entry name" value="FAD/NAD(P)-binding domain"/>
    <property type="match status" value="1"/>
</dbReference>
<reference evidence="3 4" key="1">
    <citation type="submission" date="2016-11" db="EMBL/GenBank/DDBJ databases">
        <title>Draft Genome Sequences of Nine Cyanobacterial Strains from Diverse Habitats.</title>
        <authorList>
            <person name="Zhu T."/>
            <person name="Hou S."/>
            <person name="Lu X."/>
            <person name="Hess W.R."/>
        </authorList>
    </citation>
    <scope>NUCLEOTIDE SEQUENCE [LARGE SCALE GENOMIC DNA]</scope>
    <source>
        <strain evidence="3 4">NIES-30</strain>
    </source>
</reference>
<dbReference type="EMBL" id="MRCG01000022">
    <property type="protein sequence ID" value="OKH44536.1"/>
    <property type="molecule type" value="Genomic_DNA"/>
</dbReference>
<dbReference type="OrthoDB" id="502939at2"/>
<dbReference type="Gene3D" id="3.50.50.60">
    <property type="entry name" value="FAD/NAD(P)-binding domain"/>
    <property type="match status" value="1"/>
</dbReference>
<dbReference type="RefSeq" id="WP_073610642.1">
    <property type="nucleotide sequence ID" value="NZ_MRCG01000022.1"/>
</dbReference>
<proteinExistence type="predicted"/>
<accession>A0A1U7IZI7</accession>
<keyword evidence="4" id="KW-1185">Reference proteome</keyword>
<dbReference type="Pfam" id="PF01266">
    <property type="entry name" value="DAO"/>
    <property type="match status" value="1"/>
</dbReference>
<sequence length="390" mass="41912">MQTFDWIVVGNGLVGAAVSYELAHRGLSVLLIDRALEPGNATRYSYGGIPYWSGSTALTQQLCQEGIAKQRQLSEELEADTQFRELDLVLTLAADGDPEAAATAYAHCATPPIFVSATEAQELEPLLNRDAIAGAFTVRHGHVSPVALVSAYNQAFQRLGGTRMVAAVVDVVRIKDRVTGVLTTEQACPAKNVLVAAGAFSRALLHQAQVNIPLYYTHAELIETPPLDFRLRSLIMPAQTQRFRQESEASQPDIDGQWDQPGHELTPAILDSGAIQFVDGHVCLGQISRTLTDLDAELDGVESDRTMRSAMAAQIPALADVPGTWRRCRVSFSRDGLPLVGAIPGVDGLHVMAGFSAPFVYLPPVAQRFAQTVVGEADSAIAAMALDRLS</sequence>
<dbReference type="STRING" id="549789.NIES30_22220"/>
<evidence type="ECO:0000313" key="3">
    <source>
        <dbReference type="EMBL" id="OKH44536.1"/>
    </source>
</evidence>
<feature type="domain" description="FAD dependent oxidoreductase" evidence="2">
    <location>
        <begin position="5"/>
        <end position="371"/>
    </location>
</feature>
<protein>
    <submittedName>
        <fullName evidence="3">FAD-dependent oxidoreductase</fullName>
    </submittedName>
</protein>
<dbReference type="AlphaFoldDB" id="A0A1U7IZI7"/>
<dbReference type="InterPro" id="IPR006076">
    <property type="entry name" value="FAD-dep_OxRdtase"/>
</dbReference>
<dbReference type="GO" id="GO:0005737">
    <property type="term" value="C:cytoplasm"/>
    <property type="evidence" value="ECO:0007669"/>
    <property type="project" value="TreeGrafter"/>
</dbReference>
<comment type="caution">
    <text evidence="3">The sequence shown here is derived from an EMBL/GenBank/DDBJ whole genome shotgun (WGS) entry which is preliminary data.</text>
</comment>
<evidence type="ECO:0000259" key="2">
    <source>
        <dbReference type="Pfam" id="PF01266"/>
    </source>
</evidence>
<gene>
    <name evidence="3" type="ORF">NIES30_22220</name>
</gene>
<evidence type="ECO:0000313" key="4">
    <source>
        <dbReference type="Proteomes" id="UP000185557"/>
    </source>
</evidence>
<dbReference type="Proteomes" id="UP000185557">
    <property type="component" value="Unassembled WGS sequence"/>
</dbReference>
<name>A0A1U7IZI7_9CYAN</name>
<dbReference type="PANTHER" id="PTHR13847">
    <property type="entry name" value="SARCOSINE DEHYDROGENASE-RELATED"/>
    <property type="match status" value="1"/>
</dbReference>
<dbReference type="InterPro" id="IPR036188">
    <property type="entry name" value="FAD/NAD-bd_sf"/>
</dbReference>
<dbReference type="GO" id="GO:0016491">
    <property type="term" value="F:oxidoreductase activity"/>
    <property type="evidence" value="ECO:0007669"/>
    <property type="project" value="UniProtKB-KW"/>
</dbReference>
<evidence type="ECO:0000256" key="1">
    <source>
        <dbReference type="ARBA" id="ARBA00023002"/>
    </source>
</evidence>
<organism evidence="3 4">
    <name type="scientific">Phormidium tenue NIES-30</name>
    <dbReference type="NCBI Taxonomy" id="549789"/>
    <lineage>
        <taxon>Bacteria</taxon>
        <taxon>Bacillati</taxon>
        <taxon>Cyanobacteriota</taxon>
        <taxon>Cyanophyceae</taxon>
        <taxon>Oscillatoriophycideae</taxon>
        <taxon>Oscillatoriales</taxon>
        <taxon>Oscillatoriaceae</taxon>
        <taxon>Phormidium</taxon>
    </lineage>
</organism>
<dbReference type="Gene3D" id="3.30.9.10">
    <property type="entry name" value="D-Amino Acid Oxidase, subunit A, domain 2"/>
    <property type="match status" value="1"/>
</dbReference>
<dbReference type="PANTHER" id="PTHR13847:SF287">
    <property type="entry name" value="FAD-DEPENDENT OXIDOREDUCTASE DOMAIN-CONTAINING PROTEIN 1"/>
    <property type="match status" value="1"/>
</dbReference>